<dbReference type="EMBL" id="WEGI01000017">
    <property type="protein sequence ID" value="MQY31168.1"/>
    <property type="molecule type" value="Genomic_DNA"/>
</dbReference>
<evidence type="ECO:0000259" key="3">
    <source>
        <dbReference type="Pfam" id="PF00501"/>
    </source>
</evidence>
<comment type="similarity">
    <text evidence="1">Belongs to the ATP-dependent AMP-binding enzyme family.</text>
</comment>
<dbReference type="PANTHER" id="PTHR43201:SF5">
    <property type="entry name" value="MEDIUM-CHAIN ACYL-COA LIGASE ACSF2, MITOCHONDRIAL"/>
    <property type="match status" value="1"/>
</dbReference>
<accession>A0A7K0E042</accession>
<evidence type="ECO:0000313" key="6">
    <source>
        <dbReference type="Proteomes" id="UP000431401"/>
    </source>
</evidence>
<dbReference type="SUPFAM" id="SSF56801">
    <property type="entry name" value="Acetyl-CoA synthetase-like"/>
    <property type="match status" value="1"/>
</dbReference>
<dbReference type="Pfam" id="PF13193">
    <property type="entry name" value="AMP-binding_C"/>
    <property type="match status" value="1"/>
</dbReference>
<dbReference type="Gene3D" id="3.30.300.30">
    <property type="match status" value="1"/>
</dbReference>
<dbReference type="GO" id="GO:0031956">
    <property type="term" value="F:medium-chain fatty acid-CoA ligase activity"/>
    <property type="evidence" value="ECO:0007669"/>
    <property type="project" value="TreeGrafter"/>
</dbReference>
<dbReference type="AlphaFoldDB" id="A0A7K0E042"/>
<feature type="domain" description="AMP-binding enzyme C-terminal" evidence="4">
    <location>
        <begin position="396"/>
        <end position="469"/>
    </location>
</feature>
<organism evidence="5 6">
    <name type="scientific">Nocardia aurantia</name>
    <dbReference type="NCBI Taxonomy" id="2585199"/>
    <lineage>
        <taxon>Bacteria</taxon>
        <taxon>Bacillati</taxon>
        <taxon>Actinomycetota</taxon>
        <taxon>Actinomycetes</taxon>
        <taxon>Mycobacteriales</taxon>
        <taxon>Nocardiaceae</taxon>
        <taxon>Nocardia</taxon>
    </lineage>
</organism>
<dbReference type="GO" id="GO:0006631">
    <property type="term" value="P:fatty acid metabolic process"/>
    <property type="evidence" value="ECO:0007669"/>
    <property type="project" value="TreeGrafter"/>
</dbReference>
<keyword evidence="6" id="KW-1185">Reference proteome</keyword>
<reference evidence="5 6" key="1">
    <citation type="submission" date="2019-10" db="EMBL/GenBank/DDBJ databases">
        <title>Nocardia macrotermitis sp. nov. and Nocardia aurantia sp. nov., isolated from the gut of fungus growing-termite Macrotermes natalensis.</title>
        <authorList>
            <person name="Benndorf R."/>
            <person name="Schwitalla J."/>
            <person name="Martin K."/>
            <person name="De Beer W."/>
            <person name="Kaster A.-K."/>
            <person name="Vollmers J."/>
            <person name="Poulsen M."/>
            <person name="Beemelmanns C."/>
        </authorList>
    </citation>
    <scope>NUCLEOTIDE SEQUENCE [LARGE SCALE GENOMIC DNA]</scope>
    <source>
        <strain evidence="5 6">RB56</strain>
    </source>
</reference>
<dbReference type="Pfam" id="PF00501">
    <property type="entry name" value="AMP-binding"/>
    <property type="match status" value="1"/>
</dbReference>
<comment type="caution">
    <text evidence="5">The sequence shown here is derived from an EMBL/GenBank/DDBJ whole genome shotgun (WGS) entry which is preliminary data.</text>
</comment>
<dbReference type="InterPro" id="IPR042099">
    <property type="entry name" value="ANL_N_sf"/>
</dbReference>
<dbReference type="Proteomes" id="UP000431401">
    <property type="component" value="Unassembled WGS sequence"/>
</dbReference>
<evidence type="ECO:0000313" key="5">
    <source>
        <dbReference type="EMBL" id="MQY31168.1"/>
    </source>
</evidence>
<dbReference type="EC" id="6.-.-.-" evidence="5"/>
<dbReference type="InterPro" id="IPR025110">
    <property type="entry name" value="AMP-bd_C"/>
</dbReference>
<sequence>MRPVGDILTEHARQRPDDIALTCGDRSVTWRMLESRANRLARAYRELGVEAGAMVTIALPNSIEMFEVCYALWKLGAVPQPVSAGLPGNELAQIVELADPALVIGVPRDLAPGRRTLAAGFEPSAELADSPLPTAVSPAWKAPTSGGSTGRPKLIVSGHTGAPDIDALATVFRLRRDQVQLVPGPLYHNAPLTMSTVGSYLGQHVILLERFDAAAALAAIARHRVTIVDLVPTMMLRMLRLIDAEPDRYDLSSLELVWHMGGPCPPWLKDRWIELVGAHRLFELYGGTESQAFTVLDGAEWQRHRGSVGRPVTGEIGVVDSRGDLVPAGVEGEVVLRRTAGTPPTYRYIGAEPRVFAGGWESLGDLGYLDDDGYLYLTDRRADLIVSGGANVYPAEVEAVLEQHPGVTAAVVVGLPDHDLGARVHALVQAEGTIDGGELLRFAADRLARYKVPRSVRVVDEALRNDAGKVRRSALRDREVTRQ</sequence>
<gene>
    <name evidence="5" type="primary">baiB_4</name>
    <name evidence="5" type="ORF">NRB56_67760</name>
</gene>
<proteinExistence type="inferred from homology"/>
<feature type="domain" description="AMP-dependent synthetase/ligase" evidence="3">
    <location>
        <begin position="9"/>
        <end position="339"/>
    </location>
</feature>
<evidence type="ECO:0000259" key="4">
    <source>
        <dbReference type="Pfam" id="PF13193"/>
    </source>
</evidence>
<protein>
    <submittedName>
        <fullName evidence="5">Bile acid-coenzyme A ligase</fullName>
        <ecNumber evidence="5">6.-.-.-</ecNumber>
    </submittedName>
</protein>
<keyword evidence="2 5" id="KW-0436">Ligase</keyword>
<dbReference type="InterPro" id="IPR000873">
    <property type="entry name" value="AMP-dep_synth/lig_dom"/>
</dbReference>
<name>A0A7K0E042_9NOCA</name>
<dbReference type="InterPro" id="IPR045851">
    <property type="entry name" value="AMP-bd_C_sf"/>
</dbReference>
<evidence type="ECO:0000256" key="2">
    <source>
        <dbReference type="ARBA" id="ARBA00022598"/>
    </source>
</evidence>
<evidence type="ECO:0000256" key="1">
    <source>
        <dbReference type="ARBA" id="ARBA00006432"/>
    </source>
</evidence>
<dbReference type="OrthoDB" id="9803968at2"/>
<dbReference type="Gene3D" id="3.40.50.12780">
    <property type="entry name" value="N-terminal domain of ligase-like"/>
    <property type="match status" value="1"/>
</dbReference>
<dbReference type="PANTHER" id="PTHR43201">
    <property type="entry name" value="ACYL-COA SYNTHETASE"/>
    <property type="match status" value="1"/>
</dbReference>